<dbReference type="EMBL" id="ML742175">
    <property type="protein sequence ID" value="KAE8148111.1"/>
    <property type="molecule type" value="Genomic_DNA"/>
</dbReference>
<feature type="compositionally biased region" description="Low complexity" evidence="1">
    <location>
        <begin position="1"/>
        <end position="12"/>
    </location>
</feature>
<evidence type="ECO:0000313" key="3">
    <source>
        <dbReference type="Proteomes" id="UP000325780"/>
    </source>
</evidence>
<feature type="compositionally biased region" description="Low complexity" evidence="1">
    <location>
        <begin position="20"/>
        <end position="29"/>
    </location>
</feature>
<organism evidence="2 3">
    <name type="scientific">Aspergillus avenaceus</name>
    <dbReference type="NCBI Taxonomy" id="36643"/>
    <lineage>
        <taxon>Eukaryota</taxon>
        <taxon>Fungi</taxon>
        <taxon>Dikarya</taxon>
        <taxon>Ascomycota</taxon>
        <taxon>Pezizomycotina</taxon>
        <taxon>Eurotiomycetes</taxon>
        <taxon>Eurotiomycetidae</taxon>
        <taxon>Eurotiales</taxon>
        <taxon>Aspergillaceae</taxon>
        <taxon>Aspergillus</taxon>
        <taxon>Aspergillus subgen. Circumdati</taxon>
    </lineage>
</organism>
<proteinExistence type="predicted"/>
<gene>
    <name evidence="2" type="ORF">BDV25DRAFT_22899</name>
</gene>
<evidence type="ECO:0000256" key="1">
    <source>
        <dbReference type="SAM" id="MobiDB-lite"/>
    </source>
</evidence>
<feature type="region of interest" description="Disordered" evidence="1">
    <location>
        <begin position="193"/>
        <end position="266"/>
    </location>
</feature>
<reference evidence="2 3" key="1">
    <citation type="submission" date="2019-04" db="EMBL/GenBank/DDBJ databases">
        <title>Friends and foes A comparative genomics study of 23 Aspergillus species from section Flavi.</title>
        <authorList>
            <consortium name="DOE Joint Genome Institute"/>
            <person name="Kjaerbolling I."/>
            <person name="Vesth T."/>
            <person name="Frisvad J.C."/>
            <person name="Nybo J.L."/>
            <person name="Theobald S."/>
            <person name="Kildgaard S."/>
            <person name="Isbrandt T."/>
            <person name="Kuo A."/>
            <person name="Sato A."/>
            <person name="Lyhne E.K."/>
            <person name="Kogle M.E."/>
            <person name="Wiebenga A."/>
            <person name="Kun R.S."/>
            <person name="Lubbers R.J."/>
            <person name="Makela M.R."/>
            <person name="Barry K."/>
            <person name="Chovatia M."/>
            <person name="Clum A."/>
            <person name="Daum C."/>
            <person name="Haridas S."/>
            <person name="He G."/>
            <person name="LaButti K."/>
            <person name="Lipzen A."/>
            <person name="Mondo S."/>
            <person name="Riley R."/>
            <person name="Salamov A."/>
            <person name="Simmons B.A."/>
            <person name="Magnuson J.K."/>
            <person name="Henrissat B."/>
            <person name="Mortensen U.H."/>
            <person name="Larsen T.O."/>
            <person name="Devries R.P."/>
            <person name="Grigoriev I.V."/>
            <person name="Machida M."/>
            <person name="Baker S.E."/>
            <person name="Andersen M.R."/>
        </authorList>
    </citation>
    <scope>NUCLEOTIDE SEQUENCE [LARGE SCALE GENOMIC DNA]</scope>
    <source>
        <strain evidence="2 3">IBT 18842</strain>
    </source>
</reference>
<accession>A0A5N6TPQ5</accession>
<feature type="region of interest" description="Disordered" evidence="1">
    <location>
        <begin position="1"/>
        <end position="45"/>
    </location>
</feature>
<keyword evidence="3" id="KW-1185">Reference proteome</keyword>
<dbReference type="Proteomes" id="UP000325780">
    <property type="component" value="Unassembled WGS sequence"/>
</dbReference>
<sequence>MNTVTNTTNTSTQEVQRGGSRSSSSLMTDSSEEERKPIPSPDLLPPRLLVCNPKPVYGPIEPLPAHLEAILEEWHRKPGNGGKAPPCKVQKTPNTRWRTFDRQGNLLGLSLFEVQKPARYHVLVLRPAEGPEKLVSSYFSFGTQYGIYLVAWRGVGAGFEGACCAVRKSAKGDDRDSYQPEAWTALDTLVKRRKGAAAQTETEQPVPQSARLRRMHAAAQEPPAPPAEVQEEGEEESSEEESGEESTSEEEEEEEEPLPSPVVKRRRIEEPSAPAGKAPKVVFKLVSYKTAAIRCFPLEECKSGKDLFDKARQFFQLFDKNLDVKILSCQIASQRAQQYVFEGSEGEFNLLVEQAVGVKDGDTVIVDVGHVQAL</sequence>
<dbReference type="AlphaFoldDB" id="A0A5N6TPQ5"/>
<name>A0A5N6TPQ5_ASPAV</name>
<evidence type="ECO:0000313" key="2">
    <source>
        <dbReference type="EMBL" id="KAE8148111.1"/>
    </source>
</evidence>
<feature type="compositionally biased region" description="Acidic residues" evidence="1">
    <location>
        <begin position="229"/>
        <end position="257"/>
    </location>
</feature>
<dbReference type="OrthoDB" id="4450707at2759"/>
<protein>
    <submittedName>
        <fullName evidence="2">Uncharacterized protein</fullName>
    </submittedName>
</protein>